<name>A0A6H5I9T4_9HYME</name>
<gene>
    <name evidence="2" type="ORF">TBRA_LOCUS5362</name>
</gene>
<sequence>MPKVAHRSSYKFIRITCRTWQSLHFFRNAESRTPIVVQVHTHCPRDSVKARRTRAPSLRQSHNPRGGWYRDSGNPVKKKPIRDRWPSSSQLFFVLSSSRLLPPFTRAPRAGLGVARRRRGLLALATQTKPPLAGAQVHTHHLRSRSSNCVEAIITRMIYRVGLGYAQPARRGRLRRRFAERSKISQEPDGSVTPDYRFPLEGTSFQWAPRWGAGPILPLPLCRPAPELRPQLTRRGQVTDPVLLRAVTPTALSPNPSTTPSDVGWQPLPPRVRSQCRGHGVLPPWGLPDPAVLFSAQSAFETP</sequence>
<reference evidence="2 3" key="1">
    <citation type="submission" date="2020-02" db="EMBL/GenBank/DDBJ databases">
        <authorList>
            <person name="Ferguson B K."/>
        </authorList>
    </citation>
    <scope>NUCLEOTIDE SEQUENCE [LARGE SCALE GENOMIC DNA]</scope>
</reference>
<organism evidence="2 3">
    <name type="scientific">Trichogramma brassicae</name>
    <dbReference type="NCBI Taxonomy" id="86971"/>
    <lineage>
        <taxon>Eukaryota</taxon>
        <taxon>Metazoa</taxon>
        <taxon>Ecdysozoa</taxon>
        <taxon>Arthropoda</taxon>
        <taxon>Hexapoda</taxon>
        <taxon>Insecta</taxon>
        <taxon>Pterygota</taxon>
        <taxon>Neoptera</taxon>
        <taxon>Endopterygota</taxon>
        <taxon>Hymenoptera</taxon>
        <taxon>Apocrita</taxon>
        <taxon>Proctotrupomorpha</taxon>
        <taxon>Chalcidoidea</taxon>
        <taxon>Trichogrammatidae</taxon>
        <taxon>Trichogramma</taxon>
    </lineage>
</organism>
<dbReference type="Proteomes" id="UP000479190">
    <property type="component" value="Unassembled WGS sequence"/>
</dbReference>
<proteinExistence type="predicted"/>
<keyword evidence="3" id="KW-1185">Reference proteome</keyword>
<feature type="region of interest" description="Disordered" evidence="1">
    <location>
        <begin position="249"/>
        <end position="268"/>
    </location>
</feature>
<evidence type="ECO:0000313" key="2">
    <source>
        <dbReference type="EMBL" id="CAB0033454.1"/>
    </source>
</evidence>
<dbReference type="EMBL" id="CADCXV010000710">
    <property type="protein sequence ID" value="CAB0033454.1"/>
    <property type="molecule type" value="Genomic_DNA"/>
</dbReference>
<feature type="compositionally biased region" description="Polar residues" evidence="1">
    <location>
        <begin position="250"/>
        <end position="261"/>
    </location>
</feature>
<accession>A0A6H5I9T4</accession>
<dbReference type="AlphaFoldDB" id="A0A6H5I9T4"/>
<evidence type="ECO:0000313" key="3">
    <source>
        <dbReference type="Proteomes" id="UP000479190"/>
    </source>
</evidence>
<evidence type="ECO:0000256" key="1">
    <source>
        <dbReference type="SAM" id="MobiDB-lite"/>
    </source>
</evidence>
<protein>
    <submittedName>
        <fullName evidence="2">Uncharacterized protein</fullName>
    </submittedName>
</protein>
<feature type="region of interest" description="Disordered" evidence="1">
    <location>
        <begin position="47"/>
        <end position="81"/>
    </location>
</feature>